<dbReference type="RefSeq" id="WP_032517499.1">
    <property type="nucleotide sequence ID" value="NZ_JNAR01000012.1"/>
</dbReference>
<dbReference type="EMBL" id="JNAR01000012">
    <property type="protein sequence ID" value="KGG07859.1"/>
    <property type="molecule type" value="Genomic_DNA"/>
</dbReference>
<reference evidence="2" key="1">
    <citation type="journal article" date="2014" name="Sci. Data">
        <title>Genomes of diverse isolates of the marine cyanobacterium Prochlorococcus.</title>
        <authorList>
            <person name="Biller S."/>
            <person name="Berube P."/>
            <person name="Thompson J."/>
            <person name="Kelly L."/>
            <person name="Roggensack S."/>
            <person name="Awad L."/>
            <person name="Roache-Johnson K."/>
            <person name="Ding H."/>
            <person name="Giovannoni S.J."/>
            <person name="Moore L.R."/>
            <person name="Chisholm S.W."/>
        </authorList>
    </citation>
    <scope>NUCLEOTIDE SEQUENCE [LARGE SCALE GENOMIC DNA]</scope>
</reference>
<organism evidence="1 2">
    <name type="scientific">Prochlorococcus marinus str. MIT 9401</name>
    <dbReference type="NCBI Taxonomy" id="167551"/>
    <lineage>
        <taxon>Bacteria</taxon>
        <taxon>Bacillati</taxon>
        <taxon>Cyanobacteriota</taxon>
        <taxon>Cyanophyceae</taxon>
        <taxon>Synechococcales</taxon>
        <taxon>Prochlorococcaceae</taxon>
        <taxon>Prochlorococcus</taxon>
    </lineage>
</organism>
<accession>A0A0A2B5H3</accession>
<comment type="caution">
    <text evidence="1">The sequence shown here is derived from an EMBL/GenBank/DDBJ whole genome shotgun (WGS) entry which is preliminary data.</text>
</comment>
<protein>
    <recommendedName>
        <fullName evidence="3">DUF4177 domain-containing protein</fullName>
    </recommendedName>
</protein>
<dbReference type="Proteomes" id="UP000030481">
    <property type="component" value="Unassembled WGS sequence"/>
</dbReference>
<dbReference type="AlphaFoldDB" id="A0A0A2B5H3"/>
<evidence type="ECO:0000313" key="1">
    <source>
        <dbReference type="EMBL" id="KGG07859.1"/>
    </source>
</evidence>
<proteinExistence type="predicted"/>
<gene>
    <name evidence="1" type="ORF">EV01_0937</name>
</gene>
<evidence type="ECO:0008006" key="3">
    <source>
        <dbReference type="Google" id="ProtNLM"/>
    </source>
</evidence>
<sequence>MANSQNDIDIYYAVGNTNTKRQENEIASIMKIRNEAGWKLISTSTAVVDTKNQFSNLYLFWEKDI</sequence>
<name>A0A0A2B5H3_PROMR</name>
<evidence type="ECO:0000313" key="2">
    <source>
        <dbReference type="Proteomes" id="UP000030481"/>
    </source>
</evidence>